<feature type="transmembrane region" description="Helical" evidence="1">
    <location>
        <begin position="261"/>
        <end position="287"/>
    </location>
</feature>
<feature type="transmembrane region" description="Helical" evidence="1">
    <location>
        <begin position="125"/>
        <end position="149"/>
    </location>
</feature>
<evidence type="ECO:0008006" key="4">
    <source>
        <dbReference type="Google" id="ProtNLM"/>
    </source>
</evidence>
<sequence>MIWVLRQTGFALALSPDCPRLPDWACQVGAKWASTTQPQDRAYEPQERGRQESGPYLLGCYPFFVDKVLELKKEKKKATRAHCVGPVMDLALWCPVMHALVMFSFMGLGLLIGRQSQTRGILDLAYPKLWLALAAGTCFALMCLEVHIAKYSSIWYSDKARDLSKNNGHIGWPCMPVQMLHGLLRHCCSSWSTWNKFQDTLYFHVWFIWLFGLGTVTLYSRLQANAFLGVFIYGYFHQDRSAVVDSVWKETLRQSRFIRDYFPLSAILLIMFIAQILHYAFGVISYWPRCGWKTTDHKRWQVDPTCDRQKWMAWGRRFELEIKGMENLERTITGPLEWDSWRGSFKGGLVEVHRPAGKASLSGPAGGPLYLCRGGRHYEPSEEGFPFIIKWTSNRFAYTTLTGAEATSSTVLDGIAECCSMSIMLEMHKLELKDSGKANGLLAEYEDFKKVHDDAPTEEMTGALIQEVRTLLNNAVNVTRCAFSRIFIYGVCFCGVHLHFQVTYTNALCSGTKQCPHAQQALWLGIASALVSMFLVLVKVVDITRYLCTVFDILRRYGEVLDPDHGKGQLQSMLSQITTSKRRLIAWSVLMVPACLAFVWNFLWVSAKWTMDGFVCPSHMWNFPALMESTNPVSGCVELKDTSFSVHIIL</sequence>
<dbReference type="EMBL" id="CAUYUJ010022057">
    <property type="protein sequence ID" value="CAK0908653.1"/>
    <property type="molecule type" value="Genomic_DNA"/>
</dbReference>
<feature type="transmembrane region" description="Helical" evidence="1">
    <location>
        <begin position="90"/>
        <end position="113"/>
    </location>
</feature>
<keyword evidence="1" id="KW-1133">Transmembrane helix</keyword>
<evidence type="ECO:0000256" key="1">
    <source>
        <dbReference type="SAM" id="Phobius"/>
    </source>
</evidence>
<protein>
    <recommendedName>
        <fullName evidence="4">Protein S-acyltransferase</fullName>
    </recommendedName>
</protein>
<organism evidence="2 3">
    <name type="scientific">Prorocentrum cordatum</name>
    <dbReference type="NCBI Taxonomy" id="2364126"/>
    <lineage>
        <taxon>Eukaryota</taxon>
        <taxon>Sar</taxon>
        <taxon>Alveolata</taxon>
        <taxon>Dinophyceae</taxon>
        <taxon>Prorocentrales</taxon>
        <taxon>Prorocentraceae</taxon>
        <taxon>Prorocentrum</taxon>
    </lineage>
</organism>
<feature type="transmembrane region" description="Helical" evidence="1">
    <location>
        <begin position="584"/>
        <end position="604"/>
    </location>
</feature>
<comment type="caution">
    <text evidence="2">The sequence shown here is derived from an EMBL/GenBank/DDBJ whole genome shotgun (WGS) entry which is preliminary data.</text>
</comment>
<dbReference type="Proteomes" id="UP001189429">
    <property type="component" value="Unassembled WGS sequence"/>
</dbReference>
<evidence type="ECO:0000313" key="3">
    <source>
        <dbReference type="Proteomes" id="UP001189429"/>
    </source>
</evidence>
<gene>
    <name evidence="2" type="ORF">PCOR1329_LOCUS83271</name>
</gene>
<feature type="transmembrane region" description="Helical" evidence="1">
    <location>
        <begin position="521"/>
        <end position="541"/>
    </location>
</feature>
<feature type="transmembrane region" description="Helical" evidence="1">
    <location>
        <begin position="201"/>
        <end position="219"/>
    </location>
</feature>
<keyword evidence="1" id="KW-0812">Transmembrane</keyword>
<evidence type="ECO:0000313" key="2">
    <source>
        <dbReference type="EMBL" id="CAK0908653.1"/>
    </source>
</evidence>
<keyword evidence="1" id="KW-0472">Membrane</keyword>
<reference evidence="2" key="1">
    <citation type="submission" date="2023-10" db="EMBL/GenBank/DDBJ databases">
        <authorList>
            <person name="Chen Y."/>
            <person name="Shah S."/>
            <person name="Dougan E. K."/>
            <person name="Thang M."/>
            <person name="Chan C."/>
        </authorList>
    </citation>
    <scope>NUCLEOTIDE SEQUENCE [LARGE SCALE GENOMIC DNA]</scope>
</reference>
<name>A0ABN9YAN3_9DINO</name>
<proteinExistence type="predicted"/>
<keyword evidence="3" id="KW-1185">Reference proteome</keyword>
<accession>A0ABN9YAN3</accession>